<proteinExistence type="predicted"/>
<protein>
    <submittedName>
        <fullName evidence="1">Uncharacterized protein</fullName>
    </submittedName>
</protein>
<name>A0A0E9QR70_ANGAN</name>
<organism evidence="1">
    <name type="scientific">Anguilla anguilla</name>
    <name type="common">European freshwater eel</name>
    <name type="synonym">Muraena anguilla</name>
    <dbReference type="NCBI Taxonomy" id="7936"/>
    <lineage>
        <taxon>Eukaryota</taxon>
        <taxon>Metazoa</taxon>
        <taxon>Chordata</taxon>
        <taxon>Craniata</taxon>
        <taxon>Vertebrata</taxon>
        <taxon>Euteleostomi</taxon>
        <taxon>Actinopterygii</taxon>
        <taxon>Neopterygii</taxon>
        <taxon>Teleostei</taxon>
        <taxon>Anguilliformes</taxon>
        <taxon>Anguillidae</taxon>
        <taxon>Anguilla</taxon>
    </lineage>
</organism>
<accession>A0A0E9QR70</accession>
<reference evidence="1" key="1">
    <citation type="submission" date="2014-11" db="EMBL/GenBank/DDBJ databases">
        <authorList>
            <person name="Amaro Gonzalez C."/>
        </authorList>
    </citation>
    <scope>NUCLEOTIDE SEQUENCE</scope>
</reference>
<evidence type="ECO:0000313" key="1">
    <source>
        <dbReference type="EMBL" id="JAH18735.1"/>
    </source>
</evidence>
<dbReference type="EMBL" id="GBXM01089842">
    <property type="protein sequence ID" value="JAH18735.1"/>
    <property type="molecule type" value="Transcribed_RNA"/>
</dbReference>
<sequence>MSLGYIALFTVLRTKYHYQNR</sequence>
<dbReference type="AlphaFoldDB" id="A0A0E9QR70"/>
<reference evidence="1" key="2">
    <citation type="journal article" date="2015" name="Fish Shellfish Immunol.">
        <title>Early steps in the European eel (Anguilla anguilla)-Vibrio vulnificus interaction in the gills: Role of the RtxA13 toxin.</title>
        <authorList>
            <person name="Callol A."/>
            <person name="Pajuelo D."/>
            <person name="Ebbesson L."/>
            <person name="Teles M."/>
            <person name="MacKenzie S."/>
            <person name="Amaro C."/>
        </authorList>
    </citation>
    <scope>NUCLEOTIDE SEQUENCE</scope>
</reference>